<keyword evidence="3" id="KW-1185">Reference proteome</keyword>
<dbReference type="AlphaFoldDB" id="A0AA36GNX0"/>
<evidence type="ECO:0000313" key="2">
    <source>
        <dbReference type="EMBL" id="CAJ0595630.1"/>
    </source>
</evidence>
<comment type="caution">
    <text evidence="2">The sequence shown here is derived from an EMBL/GenBank/DDBJ whole genome shotgun (WGS) entry which is preliminary data.</text>
</comment>
<reference evidence="2" key="1">
    <citation type="submission" date="2023-07" db="EMBL/GenBank/DDBJ databases">
        <authorList>
            <consortium name="CYATHOMIX"/>
        </authorList>
    </citation>
    <scope>NUCLEOTIDE SEQUENCE</scope>
    <source>
        <strain evidence="2">N/A</strain>
    </source>
</reference>
<organism evidence="2 3">
    <name type="scientific">Cylicocyclus nassatus</name>
    <name type="common">Nematode worm</name>
    <dbReference type="NCBI Taxonomy" id="53992"/>
    <lineage>
        <taxon>Eukaryota</taxon>
        <taxon>Metazoa</taxon>
        <taxon>Ecdysozoa</taxon>
        <taxon>Nematoda</taxon>
        <taxon>Chromadorea</taxon>
        <taxon>Rhabditida</taxon>
        <taxon>Rhabditina</taxon>
        <taxon>Rhabditomorpha</taxon>
        <taxon>Strongyloidea</taxon>
        <taxon>Strongylidae</taxon>
        <taxon>Cylicocyclus</taxon>
    </lineage>
</organism>
<accession>A0AA36GNX0</accession>
<evidence type="ECO:0000313" key="3">
    <source>
        <dbReference type="Proteomes" id="UP001176961"/>
    </source>
</evidence>
<protein>
    <submittedName>
        <fullName evidence="2">Uncharacterized protein</fullName>
    </submittedName>
</protein>
<keyword evidence="1" id="KW-0175">Coiled coil</keyword>
<dbReference type="Proteomes" id="UP001176961">
    <property type="component" value="Unassembled WGS sequence"/>
</dbReference>
<dbReference type="EMBL" id="CATQJL010000112">
    <property type="protein sequence ID" value="CAJ0595630.1"/>
    <property type="molecule type" value="Genomic_DNA"/>
</dbReference>
<proteinExistence type="predicted"/>
<feature type="coiled-coil region" evidence="1">
    <location>
        <begin position="54"/>
        <end position="81"/>
    </location>
</feature>
<sequence>MPKTSVDDSATQTLGRTHYFSAMLEQLISSQAELCAGSAVNPPPTLPTHVSRRLMITQNLLKRQSQELQQAHEENKRLVSLVAPMNSVIKKFRDEYTPELRNLHDAIGVLKREFAFYQEEFVIEARKSIDNIAAQKLKVQQRIDDIERKHMLLNARIDLHVKEKELSKNAQMVI</sequence>
<name>A0AA36GNX0_CYLNA</name>
<evidence type="ECO:0000256" key="1">
    <source>
        <dbReference type="SAM" id="Coils"/>
    </source>
</evidence>
<gene>
    <name evidence="2" type="ORF">CYNAS_LOCUS7613</name>
</gene>